<proteinExistence type="predicted"/>
<sequence length="194" mass="21056">MDFAEPPVSAAWEHRGARAGFEVLMTSHGPGGRTLRGTTTAVEDGVAWVVEYVIEVDDGWRARRARVRHPHGDGEVVLEKAPDGRWLVDGRHDPALDGCVDVDLESSAVTNALPVHRLRLGVGEVADAPAVYVRAADLTVGRLDQSYARVADTDGRQSFDYAAPAFDFAARLVYDESGFVVDYPGLAVRYPLTP</sequence>
<evidence type="ECO:0000313" key="1">
    <source>
        <dbReference type="EMBL" id="RFS86073.1"/>
    </source>
</evidence>
<evidence type="ECO:0008006" key="3">
    <source>
        <dbReference type="Google" id="ProtNLM"/>
    </source>
</evidence>
<keyword evidence="2" id="KW-1185">Reference proteome</keyword>
<accession>A0A372GLX8</accession>
<evidence type="ECO:0000313" key="2">
    <source>
        <dbReference type="Proteomes" id="UP000262882"/>
    </source>
</evidence>
<dbReference type="AlphaFoldDB" id="A0A372GLX8"/>
<organism evidence="1 2">
    <name type="scientific">Actinomadura spongiicola</name>
    <dbReference type="NCBI Taxonomy" id="2303421"/>
    <lineage>
        <taxon>Bacteria</taxon>
        <taxon>Bacillati</taxon>
        <taxon>Actinomycetota</taxon>
        <taxon>Actinomycetes</taxon>
        <taxon>Streptosporangiales</taxon>
        <taxon>Thermomonosporaceae</taxon>
        <taxon>Actinomadura</taxon>
    </lineage>
</organism>
<reference evidence="1 2" key="1">
    <citation type="submission" date="2018-08" db="EMBL/GenBank/DDBJ databases">
        <title>Actinomadura spongicola sp. nov., isolated from marine sponge Leucetta chagosensis.</title>
        <authorList>
            <person name="Li L."/>
            <person name="Lin H.W."/>
        </authorList>
    </citation>
    <scope>NUCLEOTIDE SEQUENCE [LARGE SCALE GENOMIC DNA]</scope>
    <source>
        <strain evidence="1 2">LHW52907</strain>
    </source>
</reference>
<dbReference type="EMBL" id="QVNQ01000002">
    <property type="protein sequence ID" value="RFS86073.1"/>
    <property type="molecule type" value="Genomic_DNA"/>
</dbReference>
<dbReference type="Pfam" id="PF06475">
    <property type="entry name" value="Glycolipid_bind"/>
    <property type="match status" value="1"/>
</dbReference>
<dbReference type="Proteomes" id="UP000262882">
    <property type="component" value="Unassembled WGS sequence"/>
</dbReference>
<protein>
    <recommendedName>
        <fullName evidence="3">Glycolipid-binding domain-containing protein</fullName>
    </recommendedName>
</protein>
<dbReference type="OrthoDB" id="7347529at2"/>
<comment type="caution">
    <text evidence="1">The sequence shown here is derived from an EMBL/GenBank/DDBJ whole genome shotgun (WGS) entry which is preliminary data.</text>
</comment>
<name>A0A372GLX8_9ACTN</name>
<gene>
    <name evidence="1" type="ORF">D0T12_05430</name>
</gene>
<dbReference type="InterPro" id="IPR009467">
    <property type="entry name" value="Glycolipid-bd_prot_put"/>
</dbReference>
<dbReference type="SUPFAM" id="SSF159275">
    <property type="entry name" value="PA1994-like"/>
    <property type="match status" value="1"/>
</dbReference>
<dbReference type="RefSeq" id="WP_117398926.1">
    <property type="nucleotide sequence ID" value="NZ_QVNQ01000002.1"/>
</dbReference>